<feature type="chain" id="PRO_5011907389" evidence="1">
    <location>
        <begin position="26"/>
        <end position="227"/>
    </location>
</feature>
<dbReference type="PROSITE" id="PS50270">
    <property type="entry name" value="NGF_2"/>
    <property type="match status" value="1"/>
</dbReference>
<evidence type="ECO:0000256" key="1">
    <source>
        <dbReference type="SAM" id="SignalP"/>
    </source>
</evidence>
<protein>
    <submittedName>
        <fullName evidence="2">Uncharacterized protein</fullName>
    </submittedName>
</protein>
<reference evidence="2" key="1">
    <citation type="journal article" date="2016" name="Sci. Rep.">
        <title>Molecular characterization of firefly nuptial gifts: a multi-omics approach sheds light on postcopulatory sexual selection.</title>
        <authorList>
            <person name="Al-Wathiqui N."/>
            <person name="Fallon T.R."/>
            <person name="South A."/>
            <person name="Weng J.K."/>
            <person name="Lewis S.M."/>
        </authorList>
    </citation>
    <scope>NUCLEOTIDE SEQUENCE</scope>
</reference>
<dbReference type="Gene3D" id="2.10.90.10">
    <property type="entry name" value="Cystine-knot cytokines"/>
    <property type="match status" value="1"/>
</dbReference>
<organism evidence="2">
    <name type="scientific">Photinus pyralis</name>
    <name type="common">Common eastern firefly</name>
    <name type="synonym">Lampyris pyralis</name>
    <dbReference type="NCBI Taxonomy" id="7054"/>
    <lineage>
        <taxon>Eukaryota</taxon>
        <taxon>Metazoa</taxon>
        <taxon>Ecdysozoa</taxon>
        <taxon>Arthropoda</taxon>
        <taxon>Hexapoda</taxon>
        <taxon>Insecta</taxon>
        <taxon>Pterygota</taxon>
        <taxon>Neoptera</taxon>
        <taxon>Endopterygota</taxon>
        <taxon>Coleoptera</taxon>
        <taxon>Polyphaga</taxon>
        <taxon>Elateriformia</taxon>
        <taxon>Elateroidea</taxon>
        <taxon>Lampyridae</taxon>
        <taxon>Lampyrinae</taxon>
        <taxon>Photinus</taxon>
    </lineage>
</organism>
<dbReference type="PANTHER" id="PTHR23199">
    <property type="entry name" value="NEUROTROPHIN 1-RELATED"/>
    <property type="match status" value="1"/>
</dbReference>
<dbReference type="OrthoDB" id="6381819at2759"/>
<dbReference type="GO" id="GO:0045087">
    <property type="term" value="P:innate immune response"/>
    <property type="evidence" value="ECO:0007669"/>
    <property type="project" value="TreeGrafter"/>
</dbReference>
<sequence length="227" mass="26645">MRIVQPLLTFIAVLSLAAVFDSVSSYDHLNHTLSTFRSKRSPNKHHRHHLMQEFWYDPYYKHEISLPNAGKLLSPRENQELLRNETQLRSAVDCCPSVLEMVEPEGGKNQDDQYVELYRDGENRQRFYELSCHKDIVGRPCRFIDRKLHIQSKCIQKYSYTYALVKDPGRHQHQRPNYFPAFPLTDGATFTLDYIRVRSGCSCVVTPNAKKKREKKAKRRVEKDESD</sequence>
<dbReference type="RefSeq" id="XP_031334221.1">
    <property type="nucleotide sequence ID" value="XM_031478361.1"/>
</dbReference>
<dbReference type="PANTHER" id="PTHR23199:SF12">
    <property type="entry name" value="NEUROTROPHIN 1-RELATED"/>
    <property type="match status" value="1"/>
</dbReference>
<dbReference type="GeneID" id="116164216"/>
<dbReference type="GO" id="GO:0005121">
    <property type="term" value="F:Toll binding"/>
    <property type="evidence" value="ECO:0007669"/>
    <property type="project" value="TreeGrafter"/>
</dbReference>
<proteinExistence type="predicted"/>
<dbReference type="GO" id="GO:0021556">
    <property type="term" value="P:central nervous system formation"/>
    <property type="evidence" value="ECO:0007669"/>
    <property type="project" value="TreeGrafter"/>
</dbReference>
<dbReference type="KEGG" id="ppyr:116164216"/>
<evidence type="ECO:0000313" key="2">
    <source>
        <dbReference type="EMBL" id="JAV74310.1"/>
    </source>
</evidence>
<name>A0A1Y1LPR1_PHOPY</name>
<dbReference type="EMBL" id="GEZM01052704">
    <property type="protein sequence ID" value="JAV74311.1"/>
    <property type="molecule type" value="Transcribed_RNA"/>
</dbReference>
<dbReference type="InterPro" id="IPR029034">
    <property type="entry name" value="Cystine-knot_cytokine"/>
</dbReference>
<dbReference type="AlphaFoldDB" id="A0A1Y1LPR1"/>
<dbReference type="GO" id="GO:0008083">
    <property type="term" value="F:growth factor activity"/>
    <property type="evidence" value="ECO:0007669"/>
    <property type="project" value="TreeGrafter"/>
</dbReference>
<dbReference type="RefSeq" id="XP_031334220.1">
    <property type="nucleotide sequence ID" value="XM_031478360.1"/>
</dbReference>
<dbReference type="EMBL" id="GEZM01052705">
    <property type="protein sequence ID" value="JAV74310.1"/>
    <property type="molecule type" value="Transcribed_RNA"/>
</dbReference>
<dbReference type="InterPro" id="IPR052444">
    <property type="entry name" value="Spz/Toll_ligand-like"/>
</dbReference>
<feature type="signal peptide" evidence="1">
    <location>
        <begin position="1"/>
        <end position="25"/>
    </location>
</feature>
<accession>A0A1Y1LPR1</accession>
<dbReference type="GO" id="GO:0005576">
    <property type="term" value="C:extracellular region"/>
    <property type="evidence" value="ECO:0007669"/>
    <property type="project" value="TreeGrafter"/>
</dbReference>
<dbReference type="SUPFAM" id="SSF57501">
    <property type="entry name" value="Cystine-knot cytokines"/>
    <property type="match status" value="1"/>
</dbReference>
<keyword evidence="1" id="KW-0732">Signal</keyword>